<protein>
    <submittedName>
        <fullName evidence="4">Ribosomal RNA small subunit methyltransferase C</fullName>
    </submittedName>
</protein>
<keyword evidence="1 4" id="KW-0489">Methyltransferase</keyword>
<evidence type="ECO:0000256" key="1">
    <source>
        <dbReference type="ARBA" id="ARBA00022603"/>
    </source>
</evidence>
<dbReference type="GO" id="GO:0008757">
    <property type="term" value="F:S-adenosylmethionine-dependent methyltransferase activity"/>
    <property type="evidence" value="ECO:0007669"/>
    <property type="project" value="InterPro"/>
</dbReference>
<dbReference type="EMBL" id="PEBX01000015">
    <property type="protein sequence ID" value="PTQ57005.1"/>
    <property type="molecule type" value="Genomic_DNA"/>
</dbReference>
<proteinExistence type="predicted"/>
<dbReference type="Pfam" id="PF05175">
    <property type="entry name" value="MTS"/>
    <property type="match status" value="1"/>
</dbReference>
<dbReference type="InterPro" id="IPR007848">
    <property type="entry name" value="Small_mtfrase_dom"/>
</dbReference>
<keyword evidence="2 4" id="KW-0808">Transferase</keyword>
<feature type="domain" description="Methyltransferase small" evidence="3">
    <location>
        <begin position="49"/>
        <end position="223"/>
    </location>
</feature>
<evidence type="ECO:0000259" key="3">
    <source>
        <dbReference type="Pfam" id="PF05175"/>
    </source>
</evidence>
<dbReference type="CDD" id="cd02440">
    <property type="entry name" value="AdoMet_MTases"/>
    <property type="match status" value="1"/>
</dbReference>
<evidence type="ECO:0000256" key="2">
    <source>
        <dbReference type="ARBA" id="ARBA00022679"/>
    </source>
</evidence>
<dbReference type="PANTHER" id="PTHR47816:SF4">
    <property type="entry name" value="RIBOSOMAL RNA SMALL SUBUNIT METHYLTRANSFERASE C"/>
    <property type="match status" value="1"/>
</dbReference>
<dbReference type="SUPFAM" id="SSF53335">
    <property type="entry name" value="S-adenosyl-L-methionine-dependent methyltransferases"/>
    <property type="match status" value="1"/>
</dbReference>
<dbReference type="Gene3D" id="3.40.50.150">
    <property type="entry name" value="Vaccinia Virus protein VP39"/>
    <property type="match status" value="1"/>
</dbReference>
<accession>A0A2R6Y2X2</accession>
<dbReference type="AlphaFoldDB" id="A0A2R6Y2X2"/>
<gene>
    <name evidence="4" type="ORF">BSOLF_2407</name>
</gene>
<dbReference type="Proteomes" id="UP000244338">
    <property type="component" value="Unassembled WGS sequence"/>
</dbReference>
<dbReference type="InterPro" id="IPR029063">
    <property type="entry name" value="SAM-dependent_MTases_sf"/>
</dbReference>
<dbReference type="GO" id="GO:0032259">
    <property type="term" value="P:methylation"/>
    <property type="evidence" value="ECO:0007669"/>
    <property type="project" value="UniProtKB-KW"/>
</dbReference>
<organism evidence="4 5">
    <name type="scientific">Candidatus Carbonibacillus altaicus</name>
    <dbReference type="NCBI Taxonomy" id="2163959"/>
    <lineage>
        <taxon>Bacteria</taxon>
        <taxon>Bacillati</taxon>
        <taxon>Bacillota</taxon>
        <taxon>Bacilli</taxon>
        <taxon>Bacillales</taxon>
        <taxon>Candidatus Carbonibacillus</taxon>
    </lineage>
</organism>
<evidence type="ECO:0000313" key="4">
    <source>
        <dbReference type="EMBL" id="PTQ57005.1"/>
    </source>
</evidence>
<sequence>MLMDLPVCIFDDVLAAFEVRAMRHYFMEGPESRSAPQTIEVHLKGRTFHFLTDHDVFSKDGLDRGSRFLLETFMEHWGDQGGLSGEPFRILDMGCGWGAIGIILATIYPRARVVLVDINPRAVRLTEENIRRHALLNAVARLSDGAENIQGERFDAVLLNPPIHAGKETVFRLYRDAYTVLDASGSLWVVIQKKHGAPSTLKYLQTLFDHVQTVERNAGYQILHAVKNAK</sequence>
<name>A0A2R6Y2X2_9BACL</name>
<dbReference type="InterPro" id="IPR046977">
    <property type="entry name" value="RsmC/RlmG"/>
</dbReference>
<dbReference type="PANTHER" id="PTHR47816">
    <property type="entry name" value="RIBOSOMAL RNA SMALL SUBUNIT METHYLTRANSFERASE C"/>
    <property type="match status" value="1"/>
</dbReference>
<evidence type="ECO:0000313" key="5">
    <source>
        <dbReference type="Proteomes" id="UP000244338"/>
    </source>
</evidence>
<reference evidence="5" key="1">
    <citation type="journal article" date="2018" name="Sci. Rep.">
        <title>Lignite coal burning seam in the remote Altai Mountains harbors a hydrogen-driven thermophilic microbial community.</title>
        <authorList>
            <person name="Kadnikov V.V."/>
            <person name="Mardanov A.V."/>
            <person name="Ivasenko D.A."/>
            <person name="Antsiferov D.V."/>
            <person name="Beletsky A.V."/>
            <person name="Karnachuk O.V."/>
            <person name="Ravin N.V."/>
        </authorList>
    </citation>
    <scope>NUCLEOTIDE SEQUENCE [LARGE SCALE GENOMIC DNA]</scope>
</reference>
<comment type="caution">
    <text evidence="4">The sequence shown here is derived from an EMBL/GenBank/DDBJ whole genome shotgun (WGS) entry which is preliminary data.</text>
</comment>